<name>A0ABW5T932_9FLAO</name>
<dbReference type="Proteomes" id="UP001597476">
    <property type="component" value="Unassembled WGS sequence"/>
</dbReference>
<dbReference type="RefSeq" id="WP_380290045.1">
    <property type="nucleotide sequence ID" value="NZ_JBHULY010000011.1"/>
</dbReference>
<accession>A0ABW5T932</accession>
<comment type="caution">
    <text evidence="3">The sequence shown here is derived from an EMBL/GenBank/DDBJ whole genome shotgun (WGS) entry which is preliminary data.</text>
</comment>
<evidence type="ECO:0000313" key="4">
    <source>
        <dbReference type="Proteomes" id="UP001597476"/>
    </source>
</evidence>
<feature type="domain" description="Secretion system C-terminal sorting" evidence="2">
    <location>
        <begin position="309"/>
        <end position="372"/>
    </location>
</feature>
<gene>
    <name evidence="3" type="ORF">ACFSR8_05995</name>
</gene>
<dbReference type="NCBIfam" id="TIGR04183">
    <property type="entry name" value="Por_Secre_tail"/>
    <property type="match status" value="1"/>
</dbReference>
<dbReference type="EMBL" id="JBHULY010000011">
    <property type="protein sequence ID" value="MFD2725758.1"/>
    <property type="molecule type" value="Genomic_DNA"/>
</dbReference>
<evidence type="ECO:0000256" key="1">
    <source>
        <dbReference type="ARBA" id="ARBA00022729"/>
    </source>
</evidence>
<sequence>MRLFVLVVIVVCGLNPIFGQTIEVSQKFNLPSTLTESSGAIFFNDKLITITDSGGENKLYELDTLSGNITRTVTISNATNFDWEALTQDDTSIFIGDIGNNSGDRTDLKVYKISKVDYLNSTNINAETIGFSYADQSDFTPNLNNTEWDAEALVSYSDTHLILFTKDWVNNITKSYLIPKTPGTFAVNRLNSTLESDGLITGGFFNDASGKLYLVGYSSLLVPFIWTSESFNGNDVFSGTNTKSALDVGQEQIEGIASVSANRYLMTSESFSVTRLGITFSDDAKLMAFSIDEGALGNSNFENNESIKILPNPVVDVLYINGEDIVSVELFDTKSVLLSRGQQTQIDMSNMSSGVYLVRVNFQDQTSLMKRVVKQ</sequence>
<evidence type="ECO:0000313" key="3">
    <source>
        <dbReference type="EMBL" id="MFD2725758.1"/>
    </source>
</evidence>
<keyword evidence="4" id="KW-1185">Reference proteome</keyword>
<keyword evidence="1" id="KW-0732">Signal</keyword>
<evidence type="ECO:0000259" key="2">
    <source>
        <dbReference type="Pfam" id="PF18962"/>
    </source>
</evidence>
<dbReference type="Pfam" id="PF18962">
    <property type="entry name" value="Por_Secre_tail"/>
    <property type="match status" value="1"/>
</dbReference>
<dbReference type="InterPro" id="IPR026444">
    <property type="entry name" value="Secre_tail"/>
</dbReference>
<proteinExistence type="predicted"/>
<organism evidence="3 4">
    <name type="scientific">Hyunsoonleella rubra</name>
    <dbReference type="NCBI Taxonomy" id="1737062"/>
    <lineage>
        <taxon>Bacteria</taxon>
        <taxon>Pseudomonadati</taxon>
        <taxon>Bacteroidota</taxon>
        <taxon>Flavobacteriia</taxon>
        <taxon>Flavobacteriales</taxon>
        <taxon>Flavobacteriaceae</taxon>
    </lineage>
</organism>
<protein>
    <submittedName>
        <fullName evidence="3">T9SS type A sorting domain-containing protein</fullName>
    </submittedName>
</protein>
<reference evidence="4" key="1">
    <citation type="journal article" date="2019" name="Int. J. Syst. Evol. Microbiol.">
        <title>The Global Catalogue of Microorganisms (GCM) 10K type strain sequencing project: providing services to taxonomists for standard genome sequencing and annotation.</title>
        <authorList>
            <consortium name="The Broad Institute Genomics Platform"/>
            <consortium name="The Broad Institute Genome Sequencing Center for Infectious Disease"/>
            <person name="Wu L."/>
            <person name="Ma J."/>
        </authorList>
    </citation>
    <scope>NUCLEOTIDE SEQUENCE [LARGE SCALE GENOMIC DNA]</scope>
    <source>
        <strain evidence="4">KCTC 42398</strain>
    </source>
</reference>